<dbReference type="InterPro" id="IPR036388">
    <property type="entry name" value="WH-like_DNA-bd_sf"/>
</dbReference>
<reference evidence="6 7" key="1">
    <citation type="journal article" date="2014" name="Genome Announc.">
        <title>Draft Genome Sequence of Lutibaculum baratangense Strain AMV1T, Isolated from a Mud Volcano in Andamans, India.</title>
        <authorList>
            <person name="Singh A."/>
            <person name="Sreenivas A."/>
            <person name="Sathyanarayana Reddy G."/>
            <person name="Pinnaka A.K."/>
            <person name="Shivaji S."/>
        </authorList>
    </citation>
    <scope>NUCLEOTIDE SEQUENCE [LARGE SCALE GENOMIC DNA]</scope>
    <source>
        <strain evidence="6 7">AMV1</strain>
    </source>
</reference>
<dbReference type="Proteomes" id="UP000017819">
    <property type="component" value="Unassembled WGS sequence"/>
</dbReference>
<dbReference type="GO" id="GO:0003700">
    <property type="term" value="F:DNA-binding transcription factor activity"/>
    <property type="evidence" value="ECO:0007669"/>
    <property type="project" value="InterPro"/>
</dbReference>
<dbReference type="PANTHER" id="PTHR30537">
    <property type="entry name" value="HTH-TYPE TRANSCRIPTIONAL REGULATOR"/>
    <property type="match status" value="1"/>
</dbReference>
<dbReference type="InterPro" id="IPR058163">
    <property type="entry name" value="LysR-type_TF_proteobact-type"/>
</dbReference>
<dbReference type="PROSITE" id="PS50931">
    <property type="entry name" value="HTH_LYSR"/>
    <property type="match status" value="1"/>
</dbReference>
<dbReference type="PANTHER" id="PTHR30537:SF74">
    <property type="entry name" value="HTH-TYPE TRANSCRIPTIONAL REGULATOR TRPI"/>
    <property type="match status" value="1"/>
</dbReference>
<dbReference type="AlphaFoldDB" id="V4TI44"/>
<dbReference type="RefSeq" id="WP_023431653.1">
    <property type="nucleotide sequence ID" value="NZ_AWXZ01000018.1"/>
</dbReference>
<dbReference type="eggNOG" id="COG0583">
    <property type="taxonomic scope" value="Bacteria"/>
</dbReference>
<dbReference type="FunFam" id="1.10.10.10:FF:000001">
    <property type="entry name" value="LysR family transcriptional regulator"/>
    <property type="match status" value="1"/>
</dbReference>
<dbReference type="OrthoDB" id="9804958at2"/>
<dbReference type="SUPFAM" id="SSF53850">
    <property type="entry name" value="Periplasmic binding protein-like II"/>
    <property type="match status" value="1"/>
</dbReference>
<dbReference type="InterPro" id="IPR036390">
    <property type="entry name" value="WH_DNA-bd_sf"/>
</dbReference>
<keyword evidence="4" id="KW-0804">Transcription</keyword>
<dbReference type="PRINTS" id="PR00039">
    <property type="entry name" value="HTHLYSR"/>
</dbReference>
<keyword evidence="7" id="KW-1185">Reference proteome</keyword>
<dbReference type="InterPro" id="IPR000847">
    <property type="entry name" value="LysR_HTH_N"/>
</dbReference>
<gene>
    <name evidence="6" type="ORF">N177_1511</name>
</gene>
<dbReference type="EMBL" id="AWXZ01000018">
    <property type="protein sequence ID" value="ESR25678.1"/>
    <property type="molecule type" value="Genomic_DNA"/>
</dbReference>
<keyword evidence="3" id="KW-0238">DNA-binding</keyword>
<dbReference type="Pfam" id="PF00126">
    <property type="entry name" value="HTH_1"/>
    <property type="match status" value="1"/>
</dbReference>
<dbReference type="GO" id="GO:0006351">
    <property type="term" value="P:DNA-templated transcription"/>
    <property type="evidence" value="ECO:0007669"/>
    <property type="project" value="TreeGrafter"/>
</dbReference>
<proteinExistence type="inferred from homology"/>
<dbReference type="InterPro" id="IPR005119">
    <property type="entry name" value="LysR_subst-bd"/>
</dbReference>
<dbReference type="STRING" id="631454.N177_1511"/>
<evidence type="ECO:0000256" key="2">
    <source>
        <dbReference type="ARBA" id="ARBA00023015"/>
    </source>
</evidence>
<evidence type="ECO:0000256" key="3">
    <source>
        <dbReference type="ARBA" id="ARBA00023125"/>
    </source>
</evidence>
<feature type="domain" description="HTH lysR-type" evidence="5">
    <location>
        <begin position="9"/>
        <end position="66"/>
    </location>
</feature>
<evidence type="ECO:0000313" key="6">
    <source>
        <dbReference type="EMBL" id="ESR25678.1"/>
    </source>
</evidence>
<evidence type="ECO:0000256" key="1">
    <source>
        <dbReference type="ARBA" id="ARBA00009437"/>
    </source>
</evidence>
<dbReference type="Pfam" id="PF03466">
    <property type="entry name" value="LysR_substrate"/>
    <property type="match status" value="1"/>
</dbReference>
<evidence type="ECO:0000259" key="5">
    <source>
        <dbReference type="PROSITE" id="PS50931"/>
    </source>
</evidence>
<evidence type="ECO:0000313" key="7">
    <source>
        <dbReference type="Proteomes" id="UP000017819"/>
    </source>
</evidence>
<protein>
    <submittedName>
        <fullName evidence="6">Transcriptional regulator, LysR family</fullName>
    </submittedName>
</protein>
<evidence type="ECO:0000256" key="4">
    <source>
        <dbReference type="ARBA" id="ARBA00023163"/>
    </source>
</evidence>
<comment type="similarity">
    <text evidence="1">Belongs to the LysR transcriptional regulatory family.</text>
</comment>
<dbReference type="SUPFAM" id="SSF46785">
    <property type="entry name" value="Winged helix' DNA-binding domain"/>
    <property type="match status" value="1"/>
</dbReference>
<dbReference type="Gene3D" id="3.40.190.10">
    <property type="entry name" value="Periplasmic binding protein-like II"/>
    <property type="match status" value="2"/>
</dbReference>
<keyword evidence="2" id="KW-0805">Transcription regulation</keyword>
<dbReference type="CDD" id="cd08432">
    <property type="entry name" value="PBP2_GcdR_TrpI_HvrB_AmpR_like"/>
    <property type="match status" value="1"/>
</dbReference>
<name>V4TI44_9HYPH</name>
<dbReference type="GO" id="GO:0043565">
    <property type="term" value="F:sequence-specific DNA binding"/>
    <property type="evidence" value="ECO:0007669"/>
    <property type="project" value="TreeGrafter"/>
</dbReference>
<accession>V4TI44</accession>
<comment type="caution">
    <text evidence="6">The sequence shown here is derived from an EMBL/GenBank/DDBJ whole genome shotgun (WGS) entry which is preliminary data.</text>
</comment>
<dbReference type="PATRIC" id="fig|631454.5.peg.1493"/>
<organism evidence="6 7">
    <name type="scientific">Lutibaculum baratangense AMV1</name>
    <dbReference type="NCBI Taxonomy" id="631454"/>
    <lineage>
        <taxon>Bacteria</taxon>
        <taxon>Pseudomonadati</taxon>
        <taxon>Pseudomonadota</taxon>
        <taxon>Alphaproteobacteria</taxon>
        <taxon>Hyphomicrobiales</taxon>
        <taxon>Tepidamorphaceae</taxon>
        <taxon>Lutibaculum</taxon>
    </lineage>
</organism>
<sequence>MADDRRHLPPLDYLVAFEAAATRGGFTAAAEHLNLSQAAISRKVRLLEDHLGRPLFLRGHRFVTLTREGRTLLESVAPALDAIAQATGRIRAAEDGRSVAIAATNSVAALWLMPRIQDFRRLHPEIEIRLVSSDDDEECLSPDIDLCILRGEGAWPGHEGAMLLDEEIFPVASPAYLAGAPALAAPSDLPAHTLIEVASHHDEWLRWRGWLERSGVPATPPARTLTVNTYPLAVQAAADGLGVALGWRHLVDRELERGVLVRPLRHSVATTSGYYLLARAGRPLPEAAATLRSWLSESR</sequence>
<dbReference type="Gene3D" id="1.10.10.10">
    <property type="entry name" value="Winged helix-like DNA-binding domain superfamily/Winged helix DNA-binding domain"/>
    <property type="match status" value="1"/>
</dbReference>